<accession>A0A2D1GQI1</accession>
<dbReference type="EMBL" id="MF805716">
    <property type="protein sequence ID" value="ATN94595.1"/>
    <property type="molecule type" value="Genomic_DNA"/>
</dbReference>
<protein>
    <submittedName>
        <fullName evidence="1">Virion structural protein</fullName>
    </submittedName>
</protein>
<dbReference type="Proteomes" id="UP000242032">
    <property type="component" value="Segment"/>
</dbReference>
<evidence type="ECO:0000313" key="2">
    <source>
        <dbReference type="Proteomes" id="UP000242032"/>
    </source>
</evidence>
<organism evidence="1 2">
    <name type="scientific">Pseudomonas phage SL2</name>
    <dbReference type="NCBI Taxonomy" id="2041345"/>
    <lineage>
        <taxon>Viruses</taxon>
        <taxon>Duplodnaviria</taxon>
        <taxon>Heunggongvirae</taxon>
        <taxon>Uroviricota</taxon>
        <taxon>Caudoviricetes</taxon>
        <taxon>Chimalliviridae</taxon>
        <taxon>Phikzvirus</taxon>
        <taxon>Phikzvirus SL2</taxon>
    </lineage>
</organism>
<evidence type="ECO:0000313" key="1">
    <source>
        <dbReference type="EMBL" id="ATN94595.1"/>
    </source>
</evidence>
<sequence>MIIELKWLDPNKTKYHSTEIYRASHEFDNIEDAELIATVGPGITSYQDTSVEYKKTYYYRFRLIYGSQKFEASDMFTFSAIPYTGPGPAIFQFGDERFGYFGKFPMDLPSIPSFNMIRGVFGLEPITGNYLEVTELHKFAIGGTIRGTFPYPLAIGSELPRNSEIIQTLINGGALPLTIGLHDWKIIIPSAEHHDNPNHNVQHFPGELRSMMAVITEMYARVEDAETGNRTGGRLTLNNGLNMFYDPLSTRFPDTEIKYIISSDWTDNECTAINWTNRDATYPLRAKELHTEVVNVSTDDIWNRMLIWPVLVYTGLTKPKEVQP</sequence>
<keyword evidence="2" id="KW-1185">Reference proteome</keyword>
<gene>
    <name evidence="1" type="ORF">SL2_018</name>
</gene>
<reference evidence="1 2" key="1">
    <citation type="journal article" date="2017" name="Viruses">
        <title>Differential Effect of Newly Isolated Phages Belonging to PB1-Like, phiKZ-Like and LUZ24-Like Viruses against Multi-Drug Resistant Pseudomonas aeruginosa under Varying Growth Conditions.</title>
        <authorList>
            <person name="Latz S."/>
            <person name="Kruttgen A."/>
            <person name="Hafner H."/>
            <person name="Buhl E.M."/>
            <person name="Ritter K."/>
            <person name="Horz H.P."/>
        </authorList>
    </citation>
    <scope>NUCLEOTIDE SEQUENCE [LARGE SCALE GENOMIC DNA]</scope>
</reference>
<dbReference type="Gene3D" id="2.60.40.10">
    <property type="entry name" value="Immunoglobulins"/>
    <property type="match status" value="1"/>
</dbReference>
<name>A0A2D1GQI1_9CAUD</name>
<dbReference type="InterPro" id="IPR013783">
    <property type="entry name" value="Ig-like_fold"/>
</dbReference>
<proteinExistence type="predicted"/>